<reference evidence="9 10" key="1">
    <citation type="journal article" date="2023" name="Hortic Res">
        <title>The complete reference genome for grapevine (Vitis vinifera L.) genetics and breeding.</title>
        <authorList>
            <person name="Shi X."/>
            <person name="Cao S."/>
            <person name="Wang X."/>
            <person name="Huang S."/>
            <person name="Wang Y."/>
            <person name="Liu Z."/>
            <person name="Liu W."/>
            <person name="Leng X."/>
            <person name="Peng Y."/>
            <person name="Wang N."/>
            <person name="Wang Y."/>
            <person name="Ma Z."/>
            <person name="Xu X."/>
            <person name="Zhang F."/>
            <person name="Xue H."/>
            <person name="Zhong H."/>
            <person name="Wang Y."/>
            <person name="Zhang K."/>
            <person name="Velt A."/>
            <person name="Avia K."/>
            <person name="Holtgrawe D."/>
            <person name="Grimplet J."/>
            <person name="Matus J.T."/>
            <person name="Ware D."/>
            <person name="Wu X."/>
            <person name="Wang H."/>
            <person name="Liu C."/>
            <person name="Fang Y."/>
            <person name="Rustenholz C."/>
            <person name="Cheng Z."/>
            <person name="Xiao H."/>
            <person name="Zhou Y."/>
        </authorList>
    </citation>
    <scope>NUCLEOTIDE SEQUENCE [LARGE SCALE GENOMIC DNA]</scope>
    <source>
        <strain evidence="10">cv. Pinot noir / PN40024</strain>
        <tissue evidence="9">Leaf</tissue>
    </source>
</reference>
<keyword evidence="2" id="KW-0479">Metal-binding</keyword>
<dbReference type="SFLD" id="SFLDG01019">
    <property type="entry name" value="Terpene_Cyclase_Like_1_C_Termi"/>
    <property type="match status" value="1"/>
</dbReference>
<dbReference type="Gene3D" id="1.50.10.130">
    <property type="entry name" value="Terpene synthase, N-terminal domain"/>
    <property type="match status" value="1"/>
</dbReference>
<evidence type="ECO:0000256" key="4">
    <source>
        <dbReference type="ARBA" id="ARBA00023239"/>
    </source>
</evidence>
<evidence type="ECO:0000313" key="10">
    <source>
        <dbReference type="Proteomes" id="UP001227230"/>
    </source>
</evidence>
<evidence type="ECO:0000313" key="9">
    <source>
        <dbReference type="EMBL" id="WKA12337.1"/>
    </source>
</evidence>
<dbReference type="InterPro" id="IPR008949">
    <property type="entry name" value="Isoprenoid_synthase_dom_sf"/>
</dbReference>
<dbReference type="Pfam" id="PF03936">
    <property type="entry name" value="Terpene_synth_C"/>
    <property type="match status" value="1"/>
</dbReference>
<dbReference type="Proteomes" id="UP001227230">
    <property type="component" value="Chromosome 19"/>
</dbReference>
<evidence type="ECO:0000259" key="8">
    <source>
        <dbReference type="Pfam" id="PF07727"/>
    </source>
</evidence>
<dbReference type="InterPro" id="IPR050148">
    <property type="entry name" value="Terpene_synthase-like"/>
</dbReference>
<organism evidence="9 10">
    <name type="scientific">Vitis vinifera</name>
    <name type="common">Grape</name>
    <dbReference type="NCBI Taxonomy" id="29760"/>
    <lineage>
        <taxon>Eukaryota</taxon>
        <taxon>Viridiplantae</taxon>
        <taxon>Streptophyta</taxon>
        <taxon>Embryophyta</taxon>
        <taxon>Tracheophyta</taxon>
        <taxon>Spermatophyta</taxon>
        <taxon>Magnoliopsida</taxon>
        <taxon>eudicotyledons</taxon>
        <taxon>Gunneridae</taxon>
        <taxon>Pentapetalae</taxon>
        <taxon>rosids</taxon>
        <taxon>Vitales</taxon>
        <taxon>Vitaceae</taxon>
        <taxon>Viteae</taxon>
        <taxon>Vitis</taxon>
    </lineage>
</organism>
<evidence type="ECO:0000256" key="1">
    <source>
        <dbReference type="ARBA" id="ARBA00001946"/>
    </source>
</evidence>
<evidence type="ECO:0000256" key="3">
    <source>
        <dbReference type="ARBA" id="ARBA00022842"/>
    </source>
</evidence>
<dbReference type="Pfam" id="PF01397">
    <property type="entry name" value="Terpene_synth"/>
    <property type="match status" value="1"/>
</dbReference>
<feature type="coiled-coil region" evidence="5">
    <location>
        <begin position="47"/>
        <end position="74"/>
    </location>
</feature>
<keyword evidence="3" id="KW-0460">Magnesium</keyword>
<feature type="domain" description="Reverse transcriptase Ty1/copia-type" evidence="8">
    <location>
        <begin position="632"/>
        <end position="877"/>
    </location>
</feature>
<dbReference type="SUPFAM" id="SSF48239">
    <property type="entry name" value="Terpenoid cyclases/Protein prenyltransferases"/>
    <property type="match status" value="1"/>
</dbReference>
<gene>
    <name evidence="9" type="ORF">VitviT2T_029732</name>
</gene>
<dbReference type="InterPro" id="IPR005630">
    <property type="entry name" value="Terpene_synthase_metal-bd"/>
</dbReference>
<dbReference type="Pfam" id="PF07727">
    <property type="entry name" value="RVT_2"/>
    <property type="match status" value="1"/>
</dbReference>
<keyword evidence="10" id="KW-1185">Reference proteome</keyword>
<evidence type="ECO:0000256" key="5">
    <source>
        <dbReference type="SAM" id="Coils"/>
    </source>
</evidence>
<dbReference type="PANTHER" id="PTHR31225">
    <property type="entry name" value="OS04G0344100 PROTEIN-RELATED"/>
    <property type="match status" value="1"/>
</dbReference>
<evidence type="ECO:0000259" key="7">
    <source>
        <dbReference type="Pfam" id="PF03936"/>
    </source>
</evidence>
<dbReference type="SFLD" id="SFLDS00005">
    <property type="entry name" value="Isoprenoid_Synthase_Type_I"/>
    <property type="match status" value="1"/>
</dbReference>
<feature type="domain" description="Terpene synthase metal-binding" evidence="7">
    <location>
        <begin position="263"/>
        <end position="484"/>
    </location>
</feature>
<dbReference type="InterPro" id="IPR001906">
    <property type="entry name" value="Terpene_synth_N"/>
</dbReference>
<dbReference type="EMBL" id="CP126666">
    <property type="protein sequence ID" value="WKA12337.1"/>
    <property type="molecule type" value="Genomic_DNA"/>
</dbReference>
<dbReference type="InterPro" id="IPR013103">
    <property type="entry name" value="RVT_2"/>
</dbReference>
<evidence type="ECO:0000256" key="2">
    <source>
        <dbReference type="ARBA" id="ARBA00022723"/>
    </source>
</evidence>
<dbReference type="SUPFAM" id="SSF48576">
    <property type="entry name" value="Terpenoid synthases"/>
    <property type="match status" value="1"/>
</dbReference>
<name>A0ABY9DY02_VITVI</name>
<dbReference type="Gene3D" id="1.10.600.10">
    <property type="entry name" value="Farnesyl Diphosphate Synthase"/>
    <property type="match status" value="1"/>
</dbReference>
<accession>A0ABY9DY02</accession>
<protein>
    <submittedName>
        <fullName evidence="9">Uncharacterized protein</fullName>
    </submittedName>
</protein>
<dbReference type="InterPro" id="IPR036965">
    <property type="entry name" value="Terpene_synth_N_sf"/>
</dbReference>
<dbReference type="InterPro" id="IPR043502">
    <property type="entry name" value="DNA/RNA_pol_sf"/>
</dbReference>
<dbReference type="PANTHER" id="PTHR31225:SF221">
    <property type="entry name" value="(-)-GERMACRENE D SYNTHASE"/>
    <property type="match status" value="1"/>
</dbReference>
<proteinExistence type="predicted"/>
<dbReference type="SUPFAM" id="SSF56672">
    <property type="entry name" value="DNA/RNA polymerases"/>
    <property type="match status" value="1"/>
</dbReference>
<dbReference type="InterPro" id="IPR034741">
    <property type="entry name" value="Terpene_cyclase-like_1_C"/>
</dbReference>
<dbReference type="CDD" id="cd00684">
    <property type="entry name" value="Terpene_cyclase_plant_C1"/>
    <property type="match status" value="1"/>
</dbReference>
<keyword evidence="5" id="KW-0175">Coiled coil</keyword>
<feature type="domain" description="Terpene synthase N-terminal" evidence="6">
    <location>
        <begin position="32"/>
        <end position="206"/>
    </location>
</feature>
<evidence type="ECO:0000259" key="6">
    <source>
        <dbReference type="Pfam" id="PF01397"/>
    </source>
</evidence>
<sequence>MSLPLSVTAPSPTQRLNPEVARRSANFRPCFWGDRFLTYTPDDPVTHARKVQQIEELKDELRNELKATARKSSQLLNFIDSIQRLGLAYQFEREIKEALEDMYQTYNLDDDDNDDLTNASLRFRLLRQEGYHIPPDVFNKFKDDEGNFKESLTGDLPGLLALYEATHLMAHGEAILEEALAFSTAHLQSMATDSTHPLPAQVTRALKRPIRKCLTRVEARHYISVYQEDGPHNKTLLKLSKLDFNLLQSLHRKELSEVTRWWKGLNFAKKMPFARDRLVEGYFWILGVYFEPQYSLARRILIKVLAMISIIDDIYDAYGTFEELKLFTEAIERWDASSVDQLPDYMKPCYQALLDVYEEMEEEIAKEGNLYRVQYAKAAIQRQIQAYFVEAKWLNQEYTPTLDEYMSNALVSSGYSMLITTSFVGMGDIATKEAFDWVFSDPKMVRASSVICRLMDDIVSHEFEQKRGHVASAVECYMKQRGGEYRKEIQTLDYDYHISEEDESGQSELVNQEVGELDMSGQQFGSEDVFTEIPNQSSSVEGVLNLEPDPFMKRLLHRHNRGIPKPTYEPELSTNVKYPMNNYVSNHRLSESNKSFVNQLSTVAIPNSVQQALADPRWKAAMNEEMKSLQKNESWELVECPPGKKPVGCRWIYTVKYKVDGSIERFKARLVAKGNTQTYGIDYTETFAPVAKINTVRVLLSLAANLDWPLQQFNVKNVFLHGELSEEVYMDLPPGCMVPKKQCQKVCKLKKSLYGLKQSPRAWFGRFTKSMRAFGYRQSNSDHTLFLKKQHGKITTLIVYVDDMVVTGNDPEERKALQNYLSREFEMKDLGPLKYFLGIEVSRSSEGIFLSQRKYALDLLQETRMSGCQPVNTPIEKGLKLCVEPNQVSTDKGRYQRFVGILMYLAHTRPNLAYALSVVSQYMHNPGEQHMNVVMHILRYLKNAPGKGILFAKNVDHQSIEVYTNADWAGAVDDRRSTSGYFTFVGGNLVTWKSKKQNVVTRSSAEAEFRGMALGLCEALWLRLLLQDLGYLSRQPIRLFCDNKAACDIAHNPVQHDRTKHVEVDRFFIKEKLDDKIVELPKIRSEDQLADILTKAVSSQVFSKFLDKLGMCDIYAPT</sequence>
<comment type="cofactor">
    <cofactor evidence="1">
        <name>Mg(2+)</name>
        <dbReference type="ChEBI" id="CHEBI:18420"/>
    </cofactor>
</comment>
<dbReference type="InterPro" id="IPR008930">
    <property type="entry name" value="Terpenoid_cyclase/PrenylTrfase"/>
</dbReference>
<keyword evidence="4" id="KW-0456">Lyase</keyword>
<dbReference type="InterPro" id="IPR044814">
    <property type="entry name" value="Terpene_cyclase_plant_C1"/>
</dbReference>
<dbReference type="CDD" id="cd09272">
    <property type="entry name" value="RNase_HI_RT_Ty1"/>
    <property type="match status" value="1"/>
</dbReference>